<keyword evidence="3" id="KW-0028">Amino-acid biosynthesis</keyword>
<dbReference type="EMBL" id="KF900326">
    <property type="protein sequence ID" value="AIE91037.1"/>
    <property type="molecule type" value="Genomic_DNA"/>
</dbReference>
<proteinExistence type="predicted"/>
<feature type="binding site" evidence="10">
    <location>
        <position position="57"/>
    </location>
    <ligand>
        <name>Mg(2+)</name>
        <dbReference type="ChEBI" id="CHEBI:18420"/>
    </ligand>
</feature>
<feature type="binding site" evidence="10">
    <location>
        <position position="203"/>
    </location>
    <ligand>
        <name>Mg(2+)</name>
        <dbReference type="ChEBI" id="CHEBI:18420"/>
    </ligand>
</feature>
<dbReference type="GO" id="GO:0036424">
    <property type="term" value="F:L-phosphoserine phosphatase activity"/>
    <property type="evidence" value="ECO:0007669"/>
    <property type="project" value="TreeGrafter"/>
</dbReference>
<evidence type="ECO:0000256" key="2">
    <source>
        <dbReference type="ARBA" id="ARBA00012640"/>
    </source>
</evidence>
<comment type="pathway">
    <text evidence="1">Amino-acid biosynthesis; L-serine biosynthesis; L-serine from 3-phospho-D-glycerate: step 3/3.</text>
</comment>
<dbReference type="GO" id="GO:0016740">
    <property type="term" value="F:transferase activity"/>
    <property type="evidence" value="ECO:0007669"/>
    <property type="project" value="UniProtKB-KW"/>
</dbReference>
<dbReference type="InterPro" id="IPR023214">
    <property type="entry name" value="HAD_sf"/>
</dbReference>
<dbReference type="InterPro" id="IPR036412">
    <property type="entry name" value="HAD-like_sf"/>
</dbReference>
<evidence type="ECO:0000256" key="3">
    <source>
        <dbReference type="ARBA" id="ARBA00022605"/>
    </source>
</evidence>
<dbReference type="EC" id="3.1.3.3" evidence="2"/>
<keyword evidence="11" id="KW-0808">Transferase</keyword>
<evidence type="ECO:0000256" key="7">
    <source>
        <dbReference type="ARBA" id="ARBA00023299"/>
    </source>
</evidence>
<feature type="binding site" evidence="10">
    <location>
        <position position="59"/>
    </location>
    <ligand>
        <name>Mg(2+)</name>
        <dbReference type="ChEBI" id="CHEBI:18420"/>
    </ligand>
</feature>
<organism evidence="11">
    <name type="scientific">uncultured marine group II/III euryarchaeote AD1000_104_H03</name>
    <dbReference type="NCBI Taxonomy" id="1457713"/>
    <lineage>
        <taxon>Archaea</taxon>
        <taxon>Methanobacteriati</taxon>
        <taxon>Methanobacteriota</taxon>
        <taxon>environmental samples</taxon>
    </lineage>
</organism>
<feature type="binding site" evidence="9">
    <location>
        <position position="206"/>
    </location>
    <ligand>
        <name>substrate</name>
    </ligand>
</feature>
<accession>A0A075FMU5</accession>
<dbReference type="PANTHER" id="PTHR43344:SF2">
    <property type="entry name" value="PHOSPHOSERINE PHOSPHATASE"/>
    <property type="match status" value="1"/>
</dbReference>
<evidence type="ECO:0000256" key="5">
    <source>
        <dbReference type="ARBA" id="ARBA00022801"/>
    </source>
</evidence>
<keyword evidence="6" id="KW-0460">Magnesium</keyword>
<reference evidence="11" key="1">
    <citation type="journal article" date="2014" name="Genome Biol. Evol.">
        <title>Pangenome evidence for extensive interdomain horizontal transfer affecting lineage core and shell genes in uncultured planktonic thaumarchaeota and euryarchaeota.</title>
        <authorList>
            <person name="Deschamps P."/>
            <person name="Zivanovic Y."/>
            <person name="Moreira D."/>
            <person name="Rodriguez-Valera F."/>
            <person name="Lopez-Garcia P."/>
        </authorList>
    </citation>
    <scope>NUCLEOTIDE SEQUENCE</scope>
</reference>
<dbReference type="PANTHER" id="PTHR43344">
    <property type="entry name" value="PHOSPHOSERINE PHOSPHATASE"/>
    <property type="match status" value="1"/>
</dbReference>
<evidence type="ECO:0000313" key="11">
    <source>
        <dbReference type="EMBL" id="AIE91037.1"/>
    </source>
</evidence>
<evidence type="ECO:0000256" key="10">
    <source>
        <dbReference type="PIRSR" id="PIRSR611863-3"/>
    </source>
</evidence>
<gene>
    <name evidence="11" type="primary">thrH</name>
</gene>
<comment type="cofactor">
    <cofactor evidence="10">
        <name>Mg(2+)</name>
        <dbReference type="ChEBI" id="CHEBI:18420"/>
    </cofactor>
    <text evidence="10">Binds 1 Mg(2+) ion per subunit.</text>
</comment>
<dbReference type="Pfam" id="PF12710">
    <property type="entry name" value="HAD"/>
    <property type="match status" value="1"/>
</dbReference>
<dbReference type="InterPro" id="IPR050582">
    <property type="entry name" value="HAD-like_SerB"/>
</dbReference>
<dbReference type="AlphaFoldDB" id="A0A075FMU5"/>
<name>A0A075FMU5_9EURY</name>
<keyword evidence="5" id="KW-0378">Hydrolase</keyword>
<evidence type="ECO:0000256" key="1">
    <source>
        <dbReference type="ARBA" id="ARBA00005135"/>
    </source>
</evidence>
<keyword evidence="7" id="KW-0718">Serine biosynthesis</keyword>
<feature type="binding site" evidence="9">
    <location>
        <begin position="140"/>
        <end position="141"/>
    </location>
    <ligand>
        <name>substrate</name>
    </ligand>
</feature>
<evidence type="ECO:0000256" key="6">
    <source>
        <dbReference type="ARBA" id="ARBA00022842"/>
    </source>
</evidence>
<keyword evidence="4" id="KW-0479">Metal-binding</keyword>
<feature type="binding site" evidence="9">
    <location>
        <position position="65"/>
    </location>
    <ligand>
        <name>substrate</name>
    </ligand>
</feature>
<dbReference type="GO" id="GO:0005737">
    <property type="term" value="C:cytoplasm"/>
    <property type="evidence" value="ECO:0007669"/>
    <property type="project" value="TreeGrafter"/>
</dbReference>
<feature type="binding site" evidence="9">
    <location>
        <position position="184"/>
    </location>
    <ligand>
        <name>substrate</name>
    </ligand>
</feature>
<feature type="binding site" evidence="9">
    <location>
        <position position="96"/>
    </location>
    <ligand>
        <name>substrate</name>
    </ligand>
</feature>
<protein>
    <recommendedName>
        <fullName evidence="2">phosphoserine phosphatase</fullName>
        <ecNumber evidence="2">3.1.3.3</ecNumber>
    </recommendedName>
</protein>
<dbReference type="SUPFAM" id="SSF56784">
    <property type="entry name" value="HAD-like"/>
    <property type="match status" value="1"/>
</dbReference>
<dbReference type="NCBIfam" id="TIGR02137">
    <property type="entry name" value="HSK-PSP"/>
    <property type="match status" value="1"/>
</dbReference>
<feature type="active site" description="Proton donor" evidence="8">
    <location>
        <position position="59"/>
    </location>
</feature>
<dbReference type="Gene3D" id="3.40.50.1000">
    <property type="entry name" value="HAD superfamily/HAD-like"/>
    <property type="match status" value="1"/>
</dbReference>
<dbReference type="NCBIfam" id="NF010109">
    <property type="entry name" value="PRK13582.1"/>
    <property type="match status" value="1"/>
</dbReference>
<dbReference type="InterPro" id="IPR011863">
    <property type="entry name" value="HSK-PSP"/>
</dbReference>
<sequence length="255" mass="28782">MMSSRTCLYLTGVRRRSRFSLTPFRVRAMARTYASRAMDTLKTRTAGVGPMLVVCLDLEGVLMPEVWEEFADRTGIPELRRTTRDEPDYDKLMQYRLDILDDNDFTIDDITDVIGRMEPLDGAVEFLDHLRSKWQVIILSDTFSQFAGPLMDKLGRPALLCHTLEIDEDSRRIEGWTIRIDDQKRRTVEALRGLNYNVIAAGDSYNDTSMLSMANAGILLNPPSNVIDEFPQFPVTSDYAGLLAAIEAAASDMGE</sequence>
<evidence type="ECO:0000256" key="4">
    <source>
        <dbReference type="ARBA" id="ARBA00022723"/>
    </source>
</evidence>
<evidence type="ECO:0000256" key="9">
    <source>
        <dbReference type="PIRSR" id="PIRSR611863-2"/>
    </source>
</evidence>
<dbReference type="GO" id="GO:0006564">
    <property type="term" value="P:L-serine biosynthetic process"/>
    <property type="evidence" value="ECO:0007669"/>
    <property type="project" value="UniProtKB-KW"/>
</dbReference>
<dbReference type="GO" id="GO:0000287">
    <property type="term" value="F:magnesium ion binding"/>
    <property type="evidence" value="ECO:0007669"/>
    <property type="project" value="TreeGrafter"/>
</dbReference>
<feature type="active site" description="Nucleophile" evidence="8">
    <location>
        <position position="57"/>
    </location>
</feature>
<dbReference type="Gene3D" id="3.90.1470.10">
    <property type="entry name" value="thrh gene product, domain 2"/>
    <property type="match status" value="1"/>
</dbReference>
<evidence type="ECO:0000256" key="8">
    <source>
        <dbReference type="PIRSR" id="PIRSR611863-1"/>
    </source>
</evidence>